<gene>
    <name evidence="1" type="ORF">B7C42_08013</name>
</gene>
<comment type="caution">
    <text evidence="1">The sequence shown here is derived from an EMBL/GenBank/DDBJ whole genome shotgun (WGS) entry which is preliminary data.</text>
</comment>
<name>A0A231GTK6_9NOCA</name>
<accession>A0A231GTK6</accession>
<proteinExistence type="predicted"/>
<evidence type="ECO:0000313" key="2">
    <source>
        <dbReference type="Proteomes" id="UP000215506"/>
    </source>
</evidence>
<dbReference type="Proteomes" id="UP000215506">
    <property type="component" value="Unassembled WGS sequence"/>
</dbReference>
<dbReference type="AlphaFoldDB" id="A0A231GTK6"/>
<dbReference type="EMBL" id="NGAF01000052">
    <property type="protein sequence ID" value="OXR39908.1"/>
    <property type="molecule type" value="Genomic_DNA"/>
</dbReference>
<organism evidence="1 2">
    <name type="scientific">Nocardia cerradoensis</name>
    <dbReference type="NCBI Taxonomy" id="85688"/>
    <lineage>
        <taxon>Bacteria</taxon>
        <taxon>Bacillati</taxon>
        <taxon>Actinomycetota</taxon>
        <taxon>Actinomycetes</taxon>
        <taxon>Mycobacteriales</taxon>
        <taxon>Nocardiaceae</taxon>
        <taxon>Nocardia</taxon>
    </lineage>
</organism>
<reference evidence="1 2" key="1">
    <citation type="submission" date="2017-07" db="EMBL/GenBank/DDBJ databases">
        <title>First draft Genome Sequence of Nocardia cerradoensis isolated from human infection.</title>
        <authorList>
            <person name="Carrasco G."/>
        </authorList>
    </citation>
    <scope>NUCLEOTIDE SEQUENCE [LARGE SCALE GENOMIC DNA]</scope>
    <source>
        <strain evidence="1 2">CNM20130759</strain>
    </source>
</reference>
<keyword evidence="2" id="KW-1185">Reference proteome</keyword>
<protein>
    <submittedName>
        <fullName evidence="1">Uncharacterized protein</fullName>
    </submittedName>
</protein>
<evidence type="ECO:0000313" key="1">
    <source>
        <dbReference type="EMBL" id="OXR39908.1"/>
    </source>
</evidence>
<sequence>MADMTPAGRAARQLDAAAAELELVWSRNRCLPGRLTVLAGQIREATAILSAAVADAPPAAGPAPRQ</sequence>
<dbReference type="RefSeq" id="WP_039782350.1">
    <property type="nucleotide sequence ID" value="NZ_JAAXOR010000007.1"/>
</dbReference>